<evidence type="ECO:0000256" key="1">
    <source>
        <dbReference type="SAM" id="MobiDB-lite"/>
    </source>
</evidence>
<evidence type="ECO:0000313" key="3">
    <source>
        <dbReference type="Proteomes" id="UP000185687"/>
    </source>
</evidence>
<reference evidence="2 3" key="1">
    <citation type="submission" date="2017-01" db="EMBL/GenBank/DDBJ databases">
        <authorList>
            <person name="Mah S.A."/>
            <person name="Swanson W.J."/>
            <person name="Moy G.W."/>
            <person name="Vacquier V.D."/>
        </authorList>
    </citation>
    <scope>NUCLEOTIDE SEQUENCE [LARGE SCALE GENOMIC DNA]</scope>
    <source>
        <strain evidence="2 3">CGMCC 1.8909</strain>
    </source>
</reference>
<name>A0A1N7EL68_9EURY</name>
<organism evidence="2 3">
    <name type="scientific">Natronorubrum daqingense</name>
    <dbReference type="NCBI Taxonomy" id="588898"/>
    <lineage>
        <taxon>Archaea</taxon>
        <taxon>Methanobacteriati</taxon>
        <taxon>Methanobacteriota</taxon>
        <taxon>Stenosarchaea group</taxon>
        <taxon>Halobacteria</taxon>
        <taxon>Halobacteriales</taxon>
        <taxon>Natrialbaceae</taxon>
        <taxon>Natronorubrum</taxon>
    </lineage>
</organism>
<gene>
    <name evidence="2" type="ORF">SAMN05421809_2677</name>
</gene>
<sequence length="277" mass="30130">MGDALRESGRAILLKCSTGSTLDSCASPGDLRSEAGAGRGNFLALSPWGHPPRGRSRAARNDPASGAARSRRRPQPRGIEYNRTCENHLKQKVYLPKRSNGVALPLRGPVHRSATAPTNPVSLPPPGVFQVNSAPRSTVGSLPDVDHFSRASAASVATFSKLSYFSRERSYPSASARVRRARRTRGRPVLGEPLLERGGLRDVIGQPHQVLHPIGVTLDRVLGGLGERPQLLTVLPFEAGSDTSITPLTFKTADSRNQWLIRFRFETRYSTDRIVNA</sequence>
<proteinExistence type="predicted"/>
<protein>
    <submittedName>
        <fullName evidence="2">Uncharacterized protein</fullName>
    </submittedName>
</protein>
<dbReference type="AlphaFoldDB" id="A0A1N7EL68"/>
<feature type="region of interest" description="Disordered" evidence="1">
    <location>
        <begin position="20"/>
        <end position="80"/>
    </location>
</feature>
<accession>A0A1N7EL68</accession>
<dbReference type="EMBL" id="FTNP01000004">
    <property type="protein sequence ID" value="SIR88817.1"/>
    <property type="molecule type" value="Genomic_DNA"/>
</dbReference>
<keyword evidence="3" id="KW-1185">Reference proteome</keyword>
<evidence type="ECO:0000313" key="2">
    <source>
        <dbReference type="EMBL" id="SIR88817.1"/>
    </source>
</evidence>
<dbReference type="Proteomes" id="UP000185687">
    <property type="component" value="Unassembled WGS sequence"/>
</dbReference>